<dbReference type="AlphaFoldDB" id="A0A7S1FHM5"/>
<gene>
    <name evidence="2" type="ORF">NSCI0253_LOCUS43332</name>
</gene>
<sequence>MTHFAADMELDFLTYSSAPVRCEVDTTRKNNKRMIGKMLLGLPILPGLRQETIACDEPYSQSPRLCHWNDSRGSSACKKNDGDSLDMLMSESGSRGVRRARVCDSRSAGPRSDVASGRDHFYKPG</sequence>
<evidence type="ECO:0000256" key="1">
    <source>
        <dbReference type="SAM" id="MobiDB-lite"/>
    </source>
</evidence>
<evidence type="ECO:0000313" key="2">
    <source>
        <dbReference type="EMBL" id="CAD8868976.1"/>
    </source>
</evidence>
<dbReference type="EMBL" id="HBFQ01061181">
    <property type="protein sequence ID" value="CAD8868976.1"/>
    <property type="molecule type" value="Transcribed_RNA"/>
</dbReference>
<organism evidence="2">
    <name type="scientific">Noctiluca scintillans</name>
    <name type="common">Sea sparkle</name>
    <name type="synonym">Red tide dinoflagellate</name>
    <dbReference type="NCBI Taxonomy" id="2966"/>
    <lineage>
        <taxon>Eukaryota</taxon>
        <taxon>Sar</taxon>
        <taxon>Alveolata</taxon>
        <taxon>Dinophyceae</taxon>
        <taxon>Noctilucales</taxon>
        <taxon>Noctilucaceae</taxon>
        <taxon>Noctiluca</taxon>
    </lineage>
</organism>
<feature type="compositionally biased region" description="Basic and acidic residues" evidence="1">
    <location>
        <begin position="116"/>
        <end position="125"/>
    </location>
</feature>
<feature type="region of interest" description="Disordered" evidence="1">
    <location>
        <begin position="76"/>
        <end position="125"/>
    </location>
</feature>
<accession>A0A7S1FHM5</accession>
<protein>
    <submittedName>
        <fullName evidence="2">Uncharacterized protein</fullName>
    </submittedName>
</protein>
<proteinExistence type="predicted"/>
<name>A0A7S1FHM5_NOCSC</name>
<reference evidence="2" key="1">
    <citation type="submission" date="2021-01" db="EMBL/GenBank/DDBJ databases">
        <authorList>
            <person name="Corre E."/>
            <person name="Pelletier E."/>
            <person name="Niang G."/>
            <person name="Scheremetjew M."/>
            <person name="Finn R."/>
            <person name="Kale V."/>
            <person name="Holt S."/>
            <person name="Cochrane G."/>
            <person name="Meng A."/>
            <person name="Brown T."/>
            <person name="Cohen L."/>
        </authorList>
    </citation>
    <scope>NUCLEOTIDE SEQUENCE</scope>
</reference>